<reference evidence="9 10" key="1">
    <citation type="submission" date="2019-03" db="EMBL/GenBank/DDBJ databases">
        <title>Draft genome sequences of novel Actinobacteria.</title>
        <authorList>
            <person name="Sahin N."/>
            <person name="Ay H."/>
            <person name="Saygin H."/>
        </authorList>
    </citation>
    <scope>NUCLEOTIDE SEQUENCE [LARGE SCALE GENOMIC DNA]</scope>
    <source>
        <strain evidence="9 10">5K138</strain>
    </source>
</reference>
<dbReference type="GO" id="GO:0055085">
    <property type="term" value="P:transmembrane transport"/>
    <property type="evidence" value="ECO:0007669"/>
    <property type="project" value="InterPro"/>
</dbReference>
<organism evidence="9 10">
    <name type="scientific">Jiangella asiatica</name>
    <dbReference type="NCBI Taxonomy" id="2530372"/>
    <lineage>
        <taxon>Bacteria</taxon>
        <taxon>Bacillati</taxon>
        <taxon>Actinomycetota</taxon>
        <taxon>Actinomycetes</taxon>
        <taxon>Jiangellales</taxon>
        <taxon>Jiangellaceae</taxon>
        <taxon>Jiangella</taxon>
    </lineage>
</organism>
<evidence type="ECO:0000256" key="7">
    <source>
        <dbReference type="RuleBase" id="RU363032"/>
    </source>
</evidence>
<evidence type="ECO:0000256" key="2">
    <source>
        <dbReference type="ARBA" id="ARBA00022448"/>
    </source>
</evidence>
<keyword evidence="2 7" id="KW-0813">Transport</keyword>
<keyword evidence="4 7" id="KW-0812">Transmembrane</keyword>
<dbReference type="AlphaFoldDB" id="A0A4R5CK99"/>
<protein>
    <submittedName>
        <fullName evidence="9">Carbohydrate ABC transporter permease</fullName>
    </submittedName>
</protein>
<dbReference type="Pfam" id="PF00528">
    <property type="entry name" value="BPD_transp_1"/>
    <property type="match status" value="1"/>
</dbReference>
<feature type="transmembrane region" description="Helical" evidence="7">
    <location>
        <begin position="109"/>
        <end position="132"/>
    </location>
</feature>
<evidence type="ECO:0000256" key="4">
    <source>
        <dbReference type="ARBA" id="ARBA00022692"/>
    </source>
</evidence>
<keyword evidence="10" id="KW-1185">Reference proteome</keyword>
<name>A0A4R5CK99_9ACTN</name>
<dbReference type="OrthoDB" id="5138956at2"/>
<dbReference type="EMBL" id="SMKZ01000052">
    <property type="protein sequence ID" value="TDE00286.1"/>
    <property type="molecule type" value="Genomic_DNA"/>
</dbReference>
<evidence type="ECO:0000259" key="8">
    <source>
        <dbReference type="PROSITE" id="PS50928"/>
    </source>
</evidence>
<dbReference type="InterPro" id="IPR035906">
    <property type="entry name" value="MetI-like_sf"/>
</dbReference>
<dbReference type="Gene3D" id="1.10.3720.10">
    <property type="entry name" value="MetI-like"/>
    <property type="match status" value="1"/>
</dbReference>
<feature type="transmembrane region" description="Helical" evidence="7">
    <location>
        <begin position="212"/>
        <end position="233"/>
    </location>
</feature>
<dbReference type="PROSITE" id="PS50928">
    <property type="entry name" value="ABC_TM1"/>
    <property type="match status" value="1"/>
</dbReference>
<evidence type="ECO:0000256" key="1">
    <source>
        <dbReference type="ARBA" id="ARBA00004651"/>
    </source>
</evidence>
<dbReference type="GO" id="GO:0005886">
    <property type="term" value="C:plasma membrane"/>
    <property type="evidence" value="ECO:0007669"/>
    <property type="project" value="UniProtKB-SubCell"/>
</dbReference>
<evidence type="ECO:0000256" key="5">
    <source>
        <dbReference type="ARBA" id="ARBA00022989"/>
    </source>
</evidence>
<keyword evidence="3" id="KW-1003">Cell membrane</keyword>
<dbReference type="InParanoid" id="A0A4R5CK99"/>
<comment type="subcellular location">
    <subcellularLocation>
        <location evidence="1 7">Cell membrane</location>
        <topology evidence="1 7">Multi-pass membrane protein</topology>
    </subcellularLocation>
</comment>
<keyword evidence="5 7" id="KW-1133">Transmembrane helix</keyword>
<evidence type="ECO:0000313" key="9">
    <source>
        <dbReference type="EMBL" id="TDE00286.1"/>
    </source>
</evidence>
<dbReference type="PANTHER" id="PTHR43744:SF8">
    <property type="entry name" value="SN-GLYCEROL-3-PHOSPHATE TRANSPORT SYSTEM PERMEASE PROTEIN UGPE"/>
    <property type="match status" value="1"/>
</dbReference>
<dbReference type="CDD" id="cd06261">
    <property type="entry name" value="TM_PBP2"/>
    <property type="match status" value="1"/>
</dbReference>
<evidence type="ECO:0000313" key="10">
    <source>
        <dbReference type="Proteomes" id="UP000294739"/>
    </source>
</evidence>
<keyword evidence="6 7" id="KW-0472">Membrane</keyword>
<feature type="transmembrane region" description="Helical" evidence="7">
    <location>
        <begin position="78"/>
        <end position="97"/>
    </location>
</feature>
<accession>A0A4R5CK99</accession>
<feature type="transmembrane region" description="Helical" evidence="7">
    <location>
        <begin position="40"/>
        <end position="66"/>
    </location>
</feature>
<evidence type="ECO:0000256" key="6">
    <source>
        <dbReference type="ARBA" id="ARBA00023136"/>
    </source>
</evidence>
<dbReference type="SUPFAM" id="SSF161098">
    <property type="entry name" value="MetI-like"/>
    <property type="match status" value="1"/>
</dbReference>
<sequence>MVSAALKTDAEIFSGLGLIPSDPQWDNFARAWNDANMGQYFVNTVLITGGSIALVVMSAAMIGYALGRYSFPGKRIILVAYIATVFVPEGYTVIPIFDLVNTLGLAESLLGVTLAVSGGANVIVVLLFAGFFNQLPKELEEAAVIDGAGFVRVFWKVMLPLAKPVIATAIILQFMQAWNAYLLPLVLTLSRPELRTLSVGMTAFQGQYFNDWSGMAAAATISLVPIIVVFVFLQRYFVDAVAGAVKQ</sequence>
<feature type="transmembrane region" description="Helical" evidence="7">
    <location>
        <begin position="153"/>
        <end position="175"/>
    </location>
</feature>
<evidence type="ECO:0000256" key="3">
    <source>
        <dbReference type="ARBA" id="ARBA00022475"/>
    </source>
</evidence>
<comment type="caution">
    <text evidence="9">The sequence shown here is derived from an EMBL/GenBank/DDBJ whole genome shotgun (WGS) entry which is preliminary data.</text>
</comment>
<dbReference type="Proteomes" id="UP000294739">
    <property type="component" value="Unassembled WGS sequence"/>
</dbReference>
<dbReference type="PANTHER" id="PTHR43744">
    <property type="entry name" value="ABC TRANSPORTER PERMEASE PROTEIN MG189-RELATED-RELATED"/>
    <property type="match status" value="1"/>
</dbReference>
<gene>
    <name evidence="9" type="ORF">E1269_25940</name>
</gene>
<feature type="domain" description="ABC transmembrane type-1" evidence="8">
    <location>
        <begin position="41"/>
        <end position="233"/>
    </location>
</feature>
<dbReference type="InterPro" id="IPR000515">
    <property type="entry name" value="MetI-like"/>
</dbReference>
<comment type="similarity">
    <text evidence="7">Belongs to the binding-protein-dependent transport system permease family.</text>
</comment>
<proteinExistence type="inferred from homology"/>